<dbReference type="EMBL" id="CP047895">
    <property type="protein sequence ID" value="QHL90676.1"/>
    <property type="molecule type" value="Genomic_DNA"/>
</dbReference>
<gene>
    <name evidence="2" type="ORF">GVO57_07315</name>
</gene>
<accession>A0A7Z2S7U1</accession>
<evidence type="ECO:0000313" key="2">
    <source>
        <dbReference type="EMBL" id="QHL90676.1"/>
    </source>
</evidence>
<dbReference type="Proteomes" id="UP000464468">
    <property type="component" value="Chromosome"/>
</dbReference>
<feature type="compositionally biased region" description="Basic and acidic residues" evidence="1">
    <location>
        <begin position="142"/>
        <end position="151"/>
    </location>
</feature>
<dbReference type="Pfam" id="PF11985">
    <property type="entry name" value="Phage_Mu_Gp27"/>
    <property type="match status" value="1"/>
</dbReference>
<feature type="compositionally biased region" description="Low complexity" evidence="1">
    <location>
        <begin position="152"/>
        <end position="165"/>
    </location>
</feature>
<keyword evidence="3" id="KW-1185">Reference proteome</keyword>
<protein>
    <submittedName>
        <fullName evidence="2">DUF3486 family protein</fullName>
    </submittedName>
</protein>
<sequence length="180" mass="19730">MAKRSSIDQLPPQIREEVDAAIKRGLTIDDIVARLRELGADHISRSAVGRYSQQFREFAAQQRQISSVAQAFATEFGEADDRQGRFMIQALTSVITRAILPVASGDEIELNGQELHYLARAVKDVASASKIDVDREAKIREETRKRAREEAAAAAESAGRSAGATPETIDAIKRKILGID</sequence>
<feature type="region of interest" description="Disordered" evidence="1">
    <location>
        <begin position="142"/>
        <end position="166"/>
    </location>
</feature>
<evidence type="ECO:0000313" key="3">
    <source>
        <dbReference type="Proteomes" id="UP000464468"/>
    </source>
</evidence>
<evidence type="ECO:0000256" key="1">
    <source>
        <dbReference type="SAM" id="MobiDB-lite"/>
    </source>
</evidence>
<dbReference type="RefSeq" id="WP_160592603.1">
    <property type="nucleotide sequence ID" value="NZ_CP047895.1"/>
</dbReference>
<organism evidence="2 3">
    <name type="scientific">Sphingomonas changnyeongensis</name>
    <dbReference type="NCBI Taxonomy" id="2698679"/>
    <lineage>
        <taxon>Bacteria</taxon>
        <taxon>Pseudomonadati</taxon>
        <taxon>Pseudomonadota</taxon>
        <taxon>Alphaproteobacteria</taxon>
        <taxon>Sphingomonadales</taxon>
        <taxon>Sphingomonadaceae</taxon>
        <taxon>Sphingomonas</taxon>
    </lineage>
</organism>
<dbReference type="InterPro" id="IPR021874">
    <property type="entry name" value="Phage_Mu_Gp27"/>
</dbReference>
<proteinExistence type="predicted"/>
<dbReference type="AlphaFoldDB" id="A0A7Z2S7U1"/>
<reference evidence="2 3" key="1">
    <citation type="submission" date="2020-01" db="EMBL/GenBank/DDBJ databases">
        <title>Sphingomonas sp. C33 whole genome sequece.</title>
        <authorList>
            <person name="Park C."/>
        </authorList>
    </citation>
    <scope>NUCLEOTIDE SEQUENCE [LARGE SCALE GENOMIC DNA]</scope>
    <source>
        <strain evidence="2 3">C33</strain>
    </source>
</reference>
<name>A0A7Z2S7U1_9SPHN</name>
<dbReference type="KEGG" id="schy:GVO57_07315"/>